<feature type="transmembrane region" description="Helical" evidence="1">
    <location>
        <begin position="201"/>
        <end position="230"/>
    </location>
</feature>
<gene>
    <name evidence="2" type="ORF">E8E13_010017</name>
</gene>
<keyword evidence="1" id="KW-0472">Membrane</keyword>
<name>A0A9P4WD27_CURKU</name>
<keyword evidence="1" id="KW-1133">Transmembrane helix</keyword>
<feature type="transmembrane region" description="Helical" evidence="1">
    <location>
        <begin position="265"/>
        <end position="288"/>
    </location>
</feature>
<feature type="transmembrane region" description="Helical" evidence="1">
    <location>
        <begin position="159"/>
        <end position="181"/>
    </location>
</feature>
<dbReference type="AlphaFoldDB" id="A0A9P4WD27"/>
<evidence type="ECO:0000256" key="1">
    <source>
        <dbReference type="SAM" id="Phobius"/>
    </source>
</evidence>
<accession>A0A9P4WD27</accession>
<evidence type="ECO:0000313" key="3">
    <source>
        <dbReference type="Proteomes" id="UP000801428"/>
    </source>
</evidence>
<sequence>MFAMATAQMAKHSLMQPSTDIIFGTCRGTEVRLRVRGLSLYLMATVLVLMIILTMSLIYIAPQRYVSRDPSSIGGMTIVLSQSNALLSRLSSTALADLRMMRKDLDDVDCQAITSQTGPDWRFEIELSPGGILEEPVADTDVLPKPGSTYWKPLPLRPVFKISVIAFLIVMVIVLEVLYSVSKKNNGVAEVDPQNYQRFAWAYVPAVIMLAAQTLVGMIAFSSLMIFPYFRLQRASMNTREHIFRNYVSKTAIKSFWQSAFAKDVVVMCMALAMLLTPLLTIAVSGLYTAQVTRADTLVSLSVRDQFNATFLTKDIEAVENSVWVESTNTIGLLLSQNFTFPRWTYDELAFPEAQLQLPSATDSSTLSGSNITAVLPGIRSDLDCRLASSVPTNFTDTVGYSRRYRKMNVTAYEALGVYDEDGYLSWPSPGMSPFGFFEHCGERGNTFCGAMGTSELNWNAFTCSSLINQLDVEVTIDGATLKIISATPNESTIRLFSNQTLRPGDLETYPSSMIPSLFGSSNFGEQTSNAGYYDPVFQAVVYGLGTRDDLEKVPMNDYLSADGIEAIFAELQHVLRIMTAQSANLIRMPLNVTSLLAPPSTINATLSHNHVYRLHQSAISTRILDGLLIAIAICVALSFALMNTRNILPKNPASIAATASLLSGHARMIQEDVLPWNAQWYSDAEIKARKVWDDVFFRLGWWDSDGSSVQEEQGETFRLDSYST</sequence>
<keyword evidence="1" id="KW-0812">Transmembrane</keyword>
<keyword evidence="3" id="KW-1185">Reference proteome</keyword>
<dbReference type="Pfam" id="PF11915">
    <property type="entry name" value="DUF3433"/>
    <property type="match status" value="1"/>
</dbReference>
<dbReference type="EMBL" id="SWKU01000005">
    <property type="protein sequence ID" value="KAF3006760.1"/>
    <property type="molecule type" value="Genomic_DNA"/>
</dbReference>
<proteinExistence type="predicted"/>
<feature type="transmembrane region" description="Helical" evidence="1">
    <location>
        <begin position="40"/>
        <end position="61"/>
    </location>
</feature>
<reference evidence="2" key="1">
    <citation type="submission" date="2019-04" db="EMBL/GenBank/DDBJ databases">
        <title>Sequencing of skin fungus with MAO and IRED activity.</title>
        <authorList>
            <person name="Marsaioli A.J."/>
            <person name="Bonatto J.M.C."/>
            <person name="Reis Junior O."/>
        </authorList>
    </citation>
    <scope>NUCLEOTIDE SEQUENCE</scope>
    <source>
        <strain evidence="2">30M1</strain>
    </source>
</reference>
<comment type="caution">
    <text evidence="2">The sequence shown here is derived from an EMBL/GenBank/DDBJ whole genome shotgun (WGS) entry which is preliminary data.</text>
</comment>
<dbReference type="InterPro" id="IPR021840">
    <property type="entry name" value="DUF3433"/>
</dbReference>
<evidence type="ECO:0000313" key="2">
    <source>
        <dbReference type="EMBL" id="KAF3006760.1"/>
    </source>
</evidence>
<dbReference type="Proteomes" id="UP000801428">
    <property type="component" value="Unassembled WGS sequence"/>
</dbReference>
<dbReference type="PANTHER" id="PTHR37544">
    <property type="entry name" value="SPRAY-RELATED"/>
    <property type="match status" value="1"/>
</dbReference>
<dbReference type="OrthoDB" id="3912677at2759"/>
<feature type="transmembrane region" description="Helical" evidence="1">
    <location>
        <begin position="624"/>
        <end position="643"/>
    </location>
</feature>
<organism evidence="2 3">
    <name type="scientific">Curvularia kusanoi</name>
    <name type="common">Cochliobolus kusanoi</name>
    <dbReference type="NCBI Taxonomy" id="90978"/>
    <lineage>
        <taxon>Eukaryota</taxon>
        <taxon>Fungi</taxon>
        <taxon>Dikarya</taxon>
        <taxon>Ascomycota</taxon>
        <taxon>Pezizomycotina</taxon>
        <taxon>Dothideomycetes</taxon>
        <taxon>Pleosporomycetidae</taxon>
        <taxon>Pleosporales</taxon>
        <taxon>Pleosporineae</taxon>
        <taxon>Pleosporaceae</taxon>
        <taxon>Curvularia</taxon>
    </lineage>
</organism>
<dbReference type="PANTHER" id="PTHR37544:SF1">
    <property type="entry name" value="PHOSPHORIBOSYLAMINOIMIDAZOLE-SUCCINOCARBOXAMIDE SYNTHASE"/>
    <property type="match status" value="1"/>
</dbReference>
<protein>
    <submittedName>
        <fullName evidence="2">Uncharacterized protein</fullName>
    </submittedName>
</protein>